<dbReference type="FunFam" id="3.30.70.600:FF:000003">
    <property type="entry name" value="30S ribosomal protein S10"/>
    <property type="match status" value="1"/>
</dbReference>
<proteinExistence type="inferred from homology"/>
<dbReference type="InterPro" id="IPR018268">
    <property type="entry name" value="Ribosomal_uS10_CS"/>
</dbReference>
<dbReference type="Proteomes" id="UP000623129">
    <property type="component" value="Unassembled WGS sequence"/>
</dbReference>
<dbReference type="SUPFAM" id="SSF54999">
    <property type="entry name" value="Ribosomal protein S10"/>
    <property type="match status" value="1"/>
</dbReference>
<dbReference type="EMBL" id="SWLB01000013">
    <property type="protein sequence ID" value="KAF3331038.1"/>
    <property type="molecule type" value="Genomic_DNA"/>
</dbReference>
<name>A0A833R058_9POAL</name>
<dbReference type="PROSITE" id="PS00361">
    <property type="entry name" value="RIBOSOMAL_S10"/>
    <property type="match status" value="1"/>
</dbReference>
<comment type="caution">
    <text evidence="5">The sequence shown here is derived from an EMBL/GenBank/DDBJ whole genome shotgun (WGS) entry which is preliminary data.</text>
</comment>
<organism evidence="5 6">
    <name type="scientific">Carex littledalei</name>
    <dbReference type="NCBI Taxonomy" id="544730"/>
    <lineage>
        <taxon>Eukaryota</taxon>
        <taxon>Viridiplantae</taxon>
        <taxon>Streptophyta</taxon>
        <taxon>Embryophyta</taxon>
        <taxon>Tracheophyta</taxon>
        <taxon>Spermatophyta</taxon>
        <taxon>Magnoliopsida</taxon>
        <taxon>Liliopsida</taxon>
        <taxon>Poales</taxon>
        <taxon>Cyperaceae</taxon>
        <taxon>Cyperoideae</taxon>
        <taxon>Cariceae</taxon>
        <taxon>Carex</taxon>
        <taxon>Carex subgen. Euthyceras</taxon>
    </lineage>
</organism>
<dbReference type="PRINTS" id="PR00971">
    <property type="entry name" value="RIBOSOMALS10"/>
</dbReference>
<reference evidence="5" key="1">
    <citation type="submission" date="2020-01" db="EMBL/GenBank/DDBJ databases">
        <title>Genome sequence of Kobresia littledalei, the first chromosome-level genome in the family Cyperaceae.</title>
        <authorList>
            <person name="Qu G."/>
        </authorList>
    </citation>
    <scope>NUCLEOTIDE SEQUENCE</scope>
    <source>
        <strain evidence="5">C.B.Clarke</strain>
        <tissue evidence="5">Leaf</tissue>
    </source>
</reference>
<dbReference type="InterPro" id="IPR036838">
    <property type="entry name" value="Ribosomal_uS10_dom_sf"/>
</dbReference>
<feature type="domain" description="Small ribosomal subunit protein uS10" evidence="4">
    <location>
        <begin position="8"/>
        <end position="102"/>
    </location>
</feature>
<dbReference type="InterPro" id="IPR027486">
    <property type="entry name" value="Ribosomal_uS10_dom"/>
</dbReference>
<dbReference type="PANTHER" id="PTHR11700">
    <property type="entry name" value="30S RIBOSOMAL PROTEIN S10 FAMILY MEMBER"/>
    <property type="match status" value="1"/>
</dbReference>
<gene>
    <name evidence="5" type="ORF">FCM35_KLT04392</name>
</gene>
<dbReference type="AlphaFoldDB" id="A0A833R058"/>
<keyword evidence="2 5" id="KW-0689">Ribosomal protein</keyword>
<dbReference type="InterPro" id="IPR001848">
    <property type="entry name" value="Ribosomal_uS10"/>
</dbReference>
<dbReference type="OrthoDB" id="366214at2759"/>
<comment type="similarity">
    <text evidence="1">Belongs to the universal ribosomal protein uS10 family.</text>
</comment>
<evidence type="ECO:0000256" key="3">
    <source>
        <dbReference type="ARBA" id="ARBA00023274"/>
    </source>
</evidence>
<evidence type="ECO:0000259" key="4">
    <source>
        <dbReference type="SMART" id="SM01403"/>
    </source>
</evidence>
<sequence>MPANYQIRIKLKSYFVPRIEDACKLILEAARATNAKTMGPVPLPTKKRIYCVLKSPHKHKDAREHFEIRTHQRLIDIIQPTAETVDSLMQIEFPAGVDVKVKV</sequence>
<dbReference type="GO" id="GO:1990904">
    <property type="term" value="C:ribonucleoprotein complex"/>
    <property type="evidence" value="ECO:0007669"/>
    <property type="project" value="UniProtKB-KW"/>
</dbReference>
<evidence type="ECO:0000313" key="5">
    <source>
        <dbReference type="EMBL" id="KAF3331038.1"/>
    </source>
</evidence>
<dbReference type="NCBIfam" id="NF001861">
    <property type="entry name" value="PRK00596.1"/>
    <property type="match status" value="1"/>
</dbReference>
<evidence type="ECO:0000256" key="1">
    <source>
        <dbReference type="ARBA" id="ARBA00007102"/>
    </source>
</evidence>
<evidence type="ECO:0000256" key="2">
    <source>
        <dbReference type="ARBA" id="ARBA00022980"/>
    </source>
</evidence>
<keyword evidence="3" id="KW-0687">Ribonucleoprotein</keyword>
<dbReference type="GO" id="GO:0003735">
    <property type="term" value="F:structural constituent of ribosome"/>
    <property type="evidence" value="ECO:0007669"/>
    <property type="project" value="InterPro"/>
</dbReference>
<dbReference type="NCBIfam" id="TIGR01049">
    <property type="entry name" value="rpsJ_bact"/>
    <property type="match status" value="1"/>
</dbReference>
<evidence type="ECO:0000313" key="6">
    <source>
        <dbReference type="Proteomes" id="UP000623129"/>
    </source>
</evidence>
<keyword evidence="6" id="KW-1185">Reference proteome</keyword>
<dbReference type="Gene3D" id="3.30.70.600">
    <property type="entry name" value="Ribosomal protein S10 domain"/>
    <property type="match status" value="1"/>
</dbReference>
<dbReference type="SMART" id="SM01403">
    <property type="entry name" value="Ribosomal_S10"/>
    <property type="match status" value="1"/>
</dbReference>
<dbReference type="GO" id="GO:0003723">
    <property type="term" value="F:RNA binding"/>
    <property type="evidence" value="ECO:0007669"/>
    <property type="project" value="InterPro"/>
</dbReference>
<dbReference type="Pfam" id="PF00338">
    <property type="entry name" value="Ribosomal_S10"/>
    <property type="match status" value="1"/>
</dbReference>
<protein>
    <submittedName>
        <fullName evidence="5">30S ribosomal protein S10</fullName>
    </submittedName>
</protein>
<dbReference type="HAMAP" id="MF_00508">
    <property type="entry name" value="Ribosomal_uS10"/>
    <property type="match status" value="1"/>
</dbReference>
<dbReference type="GO" id="GO:0006412">
    <property type="term" value="P:translation"/>
    <property type="evidence" value="ECO:0007669"/>
    <property type="project" value="InterPro"/>
</dbReference>
<dbReference type="GO" id="GO:0005840">
    <property type="term" value="C:ribosome"/>
    <property type="evidence" value="ECO:0007669"/>
    <property type="project" value="UniProtKB-KW"/>
</dbReference>
<accession>A0A833R058</accession>